<evidence type="ECO:0000256" key="4">
    <source>
        <dbReference type="ARBA" id="ARBA00023306"/>
    </source>
</evidence>
<dbReference type="EMBL" id="PSYR01000002">
    <property type="protein sequence ID" value="RCN56006.1"/>
    <property type="molecule type" value="Genomic_DNA"/>
</dbReference>
<dbReference type="InterPro" id="IPR036388">
    <property type="entry name" value="WH-like_DNA-bd_sf"/>
</dbReference>
<dbReference type="SUPFAM" id="SSF46785">
    <property type="entry name" value="Winged helix' DNA-binding domain"/>
    <property type="match status" value="2"/>
</dbReference>
<accession>A0A368HC51</accession>
<evidence type="ECO:0000313" key="6">
    <source>
        <dbReference type="EMBL" id="RCN56006.1"/>
    </source>
</evidence>
<dbReference type="Gene3D" id="1.10.10.10">
    <property type="entry name" value="Winged helix-like DNA-binding domain superfamily/Winged helix DNA-binding domain"/>
    <property type="match status" value="2"/>
</dbReference>
<dbReference type="NCBIfam" id="TIGR00281">
    <property type="entry name" value="SMC-Scp complex subunit ScpB"/>
    <property type="match status" value="1"/>
</dbReference>
<keyword evidence="3" id="KW-0159">Chromosome partition</keyword>
<protein>
    <submittedName>
        <fullName evidence="6">SMC-Scp complex subunit ScpB</fullName>
    </submittedName>
</protein>
<keyword evidence="1" id="KW-0963">Cytoplasm</keyword>
<keyword evidence="4" id="KW-0131">Cell cycle</keyword>
<comment type="caution">
    <text evidence="6">The sequence shown here is derived from an EMBL/GenBank/DDBJ whole genome shotgun (WGS) entry which is preliminary data.</text>
</comment>
<evidence type="ECO:0000256" key="2">
    <source>
        <dbReference type="ARBA" id="ARBA00022618"/>
    </source>
</evidence>
<dbReference type="GO" id="GO:0051301">
    <property type="term" value="P:cell division"/>
    <property type="evidence" value="ECO:0007669"/>
    <property type="project" value="UniProtKB-KW"/>
</dbReference>
<dbReference type="Proteomes" id="UP000253250">
    <property type="component" value="Unassembled WGS sequence"/>
</dbReference>
<proteinExistence type="predicted"/>
<keyword evidence="2" id="KW-0132">Cell division</keyword>
<dbReference type="InterPro" id="IPR005234">
    <property type="entry name" value="ScpB_csome_segregation"/>
</dbReference>
<organism evidence="6 7">
    <name type="scientific">Acidiferrobacter thiooxydans</name>
    <dbReference type="NCBI Taxonomy" id="163359"/>
    <lineage>
        <taxon>Bacteria</taxon>
        <taxon>Pseudomonadati</taxon>
        <taxon>Pseudomonadota</taxon>
        <taxon>Gammaproteobacteria</taxon>
        <taxon>Acidiferrobacterales</taxon>
        <taxon>Acidiferrobacteraceae</taxon>
        <taxon>Acidiferrobacter</taxon>
    </lineage>
</organism>
<dbReference type="OrthoDB" id="9806226at2"/>
<dbReference type="GO" id="GO:0051304">
    <property type="term" value="P:chromosome separation"/>
    <property type="evidence" value="ECO:0007669"/>
    <property type="project" value="InterPro"/>
</dbReference>
<sequence>MSEVRIRDIVQAALLVAGEPLTLERLGSLFADEARPEREELLQALEDVRNACNGGPLELQCIDKAYRLQTRAEYAPWLNRLFAERPARYSRAVLETLAVIAYRQPTTRGEIEAIRGVAVSSDIIKTLLSREWIRQVGTKEVPGRPALYGTTRAFLENFNLTSLSELPPLSELRVATDDEAVQALVPMGLSGDPSATEPEATEPEATEPEATEPEATEPEATEPEATEPEATEPEATEPEATEPEATEPEATEPEATEPEATEPEATEPEATEPEATEPEATEPEATEPEATEPEATEPEATEPEATEPEATESEGGGSGEVL</sequence>
<feature type="region of interest" description="Disordered" evidence="5">
    <location>
        <begin position="187"/>
        <end position="322"/>
    </location>
</feature>
<evidence type="ECO:0000256" key="3">
    <source>
        <dbReference type="ARBA" id="ARBA00022829"/>
    </source>
</evidence>
<dbReference type="PANTHER" id="PTHR34298:SF2">
    <property type="entry name" value="SEGREGATION AND CONDENSATION PROTEIN B"/>
    <property type="match status" value="1"/>
</dbReference>
<dbReference type="AlphaFoldDB" id="A0A368HC51"/>
<evidence type="ECO:0000313" key="7">
    <source>
        <dbReference type="Proteomes" id="UP000253250"/>
    </source>
</evidence>
<gene>
    <name evidence="6" type="primary">scpB</name>
    <name evidence="6" type="ORF">C4900_08940</name>
</gene>
<feature type="compositionally biased region" description="Acidic residues" evidence="5">
    <location>
        <begin position="199"/>
        <end position="312"/>
    </location>
</feature>
<evidence type="ECO:0000256" key="1">
    <source>
        <dbReference type="ARBA" id="ARBA00022490"/>
    </source>
</evidence>
<dbReference type="RefSeq" id="WP_114282971.1">
    <property type="nucleotide sequence ID" value="NZ_PSYR01000002.1"/>
</dbReference>
<name>A0A368HC51_9GAMM</name>
<dbReference type="Pfam" id="PF04079">
    <property type="entry name" value="SMC_ScpB"/>
    <property type="match status" value="1"/>
</dbReference>
<keyword evidence="7" id="KW-1185">Reference proteome</keyword>
<dbReference type="PANTHER" id="PTHR34298">
    <property type="entry name" value="SEGREGATION AND CONDENSATION PROTEIN B"/>
    <property type="match status" value="1"/>
</dbReference>
<reference evidence="6 7" key="1">
    <citation type="submission" date="2018-02" db="EMBL/GenBank/DDBJ databases">
        <title>Insights into the biology of acidophilic members of the Acidiferrobacteraceae family derived from comparative genomic analyses.</title>
        <authorList>
            <person name="Issotta F."/>
            <person name="Thyssen C."/>
            <person name="Mena C."/>
            <person name="Moya A."/>
            <person name="Bellenberg S."/>
            <person name="Sproer C."/>
            <person name="Covarrubias P.C."/>
            <person name="Sand W."/>
            <person name="Quatrini R."/>
            <person name="Vera M."/>
        </authorList>
    </citation>
    <scope>NUCLEOTIDE SEQUENCE [LARGE SCALE GENOMIC DNA]</scope>
    <source>
        <strain evidence="7">m-1</strain>
    </source>
</reference>
<dbReference type="InterPro" id="IPR036390">
    <property type="entry name" value="WH_DNA-bd_sf"/>
</dbReference>
<evidence type="ECO:0000256" key="5">
    <source>
        <dbReference type="SAM" id="MobiDB-lite"/>
    </source>
</evidence>